<evidence type="ECO:0000256" key="2">
    <source>
        <dbReference type="SAM" id="MobiDB-lite"/>
    </source>
</evidence>
<dbReference type="AlphaFoldDB" id="A0A7S1XJB7"/>
<dbReference type="EMBL" id="HBGJ01001919">
    <property type="protein sequence ID" value="CAD9242945.1"/>
    <property type="molecule type" value="Transcribed_RNA"/>
</dbReference>
<evidence type="ECO:0000256" key="1">
    <source>
        <dbReference type="SAM" id="Coils"/>
    </source>
</evidence>
<feature type="region of interest" description="Disordered" evidence="2">
    <location>
        <begin position="30"/>
        <end position="95"/>
    </location>
</feature>
<protein>
    <submittedName>
        <fullName evidence="3">Uncharacterized protein</fullName>
    </submittedName>
</protein>
<feature type="coiled-coil region" evidence="1">
    <location>
        <begin position="575"/>
        <end position="620"/>
    </location>
</feature>
<organism evidence="3">
    <name type="scientific">Phaeomonas parva</name>
    <dbReference type="NCBI Taxonomy" id="124430"/>
    <lineage>
        <taxon>Eukaryota</taxon>
        <taxon>Sar</taxon>
        <taxon>Stramenopiles</taxon>
        <taxon>Ochrophyta</taxon>
        <taxon>Pinguiophyceae</taxon>
        <taxon>Pinguiochrysidales</taxon>
        <taxon>Pinguiochrysidaceae</taxon>
        <taxon>Phaeomonas</taxon>
    </lineage>
</organism>
<feature type="compositionally biased region" description="Basic residues" evidence="2">
    <location>
        <begin position="30"/>
        <end position="45"/>
    </location>
</feature>
<feature type="region of interest" description="Disordered" evidence="2">
    <location>
        <begin position="533"/>
        <end position="562"/>
    </location>
</feature>
<feature type="coiled-coil region" evidence="1">
    <location>
        <begin position="185"/>
        <end position="219"/>
    </location>
</feature>
<dbReference type="Gene3D" id="1.20.5.170">
    <property type="match status" value="1"/>
</dbReference>
<evidence type="ECO:0000313" key="3">
    <source>
        <dbReference type="EMBL" id="CAD9242945.1"/>
    </source>
</evidence>
<sequence>MLTLDHMGNPVRLRQRRHSVNASPMHAIHAHKAKQAFRRAQSHQRKSADNVHKSAKRRSRPRSATSPPRRQHVTPTLRATGMGMGSADNRKLNTGPVKAKKTVTMKVKTMKSTNLAPVDHRSLSKTGRAVSKGDLLAAAKVEAEVPPQVAAVMLETQNAAGEAEVTPATSPTDRCHSCLELRALVLDYEDKLKVAMEEKEAADATIARQREDIIQLRKDRAEQSTLVAKRELTIKHRDQTIKGLEGTLGERDQTITELNSEVETLRNLVASLRAQIASAAEDFEAQSRDARLEAREELLRSEASHKDTQLRFEEAKRDFGVQLRSNDQELRQLREAVAKANEERYLNPDHHRANELEREVAHLKGELELEMKAKREERTATRDREREARIEYIKMEKQLKDVTKMNKFLTEHKDESAAKINQLAAEIATHEHNSVNNAHELARVRARLHELETTAPIHDGANMSKMIDSIRAAVSEERTTFNRYKNVGDLLKIAKIQDLEARLEEAELKYESYKEESNVLEFCLKSATDAIVGKHRSPNRTPPGSSNNNHNEGSRNVVRRRSRGALPEVHELALVRTAEKIVDTKKLQIDMLRQELMGNLGELQQRARQTGVENEELLKNRHDKLKEKIHDCKGKLDALLM</sequence>
<accession>A0A7S1XJB7</accession>
<feature type="coiled-coil region" evidence="1">
    <location>
        <begin position="255"/>
        <end position="282"/>
    </location>
</feature>
<reference evidence="3" key="1">
    <citation type="submission" date="2021-01" db="EMBL/GenBank/DDBJ databases">
        <authorList>
            <person name="Corre E."/>
            <person name="Pelletier E."/>
            <person name="Niang G."/>
            <person name="Scheremetjew M."/>
            <person name="Finn R."/>
            <person name="Kale V."/>
            <person name="Holt S."/>
            <person name="Cochrane G."/>
            <person name="Meng A."/>
            <person name="Brown T."/>
            <person name="Cohen L."/>
        </authorList>
    </citation>
    <scope>NUCLEOTIDE SEQUENCE</scope>
    <source>
        <strain evidence="3">CCMP2877</strain>
    </source>
</reference>
<gene>
    <name evidence="3" type="ORF">PPAR1163_LOCUS1289</name>
</gene>
<feature type="coiled-coil region" evidence="1">
    <location>
        <begin position="323"/>
        <end position="384"/>
    </location>
</feature>
<keyword evidence="1" id="KW-0175">Coiled coil</keyword>
<name>A0A7S1XJB7_9STRA</name>
<proteinExistence type="predicted"/>